<organism evidence="1">
    <name type="scientific">Rhizophora mucronata</name>
    <name type="common">Asiatic mangrove</name>
    <dbReference type="NCBI Taxonomy" id="61149"/>
    <lineage>
        <taxon>Eukaryota</taxon>
        <taxon>Viridiplantae</taxon>
        <taxon>Streptophyta</taxon>
        <taxon>Embryophyta</taxon>
        <taxon>Tracheophyta</taxon>
        <taxon>Spermatophyta</taxon>
        <taxon>Magnoliopsida</taxon>
        <taxon>eudicotyledons</taxon>
        <taxon>Gunneridae</taxon>
        <taxon>Pentapetalae</taxon>
        <taxon>rosids</taxon>
        <taxon>fabids</taxon>
        <taxon>Malpighiales</taxon>
        <taxon>Rhizophoraceae</taxon>
        <taxon>Rhizophora</taxon>
    </lineage>
</organism>
<sequence>MKRKMVENNDTKYISINRNGGLLLLLDQTEMKKLNSSLILIYRQVTSSALTKDLQEKLVCHTITPSLLLVSV</sequence>
<protein>
    <submittedName>
        <fullName evidence="1">Uncharacterized protein</fullName>
    </submittedName>
</protein>
<accession>A0A2P2IV63</accession>
<evidence type="ECO:0000313" key="1">
    <source>
        <dbReference type="EMBL" id="MBW85126.1"/>
    </source>
</evidence>
<reference evidence="1" key="1">
    <citation type="submission" date="2018-02" db="EMBL/GenBank/DDBJ databases">
        <title>Rhizophora mucronata_Transcriptome.</title>
        <authorList>
            <person name="Meera S.P."/>
            <person name="Sreeshan A."/>
            <person name="Augustine A."/>
        </authorList>
    </citation>
    <scope>NUCLEOTIDE SEQUENCE</scope>
    <source>
        <tissue evidence="1">Leaf</tissue>
    </source>
</reference>
<proteinExistence type="predicted"/>
<name>A0A2P2IV63_RHIMU</name>
<dbReference type="EMBL" id="GGEC01004643">
    <property type="protein sequence ID" value="MBW85126.1"/>
    <property type="molecule type" value="Transcribed_RNA"/>
</dbReference>
<dbReference type="AlphaFoldDB" id="A0A2P2IV63"/>